<gene>
    <name evidence="5" type="ORF">ACFFH4_09970</name>
</gene>
<dbReference type="Pfam" id="PF01565">
    <property type="entry name" value="FAD_binding_4"/>
    <property type="match status" value="1"/>
</dbReference>
<keyword evidence="6" id="KW-1185">Reference proteome</keyword>
<evidence type="ECO:0000256" key="3">
    <source>
        <dbReference type="SAM" id="MobiDB-lite"/>
    </source>
</evidence>
<keyword evidence="2" id="KW-0560">Oxidoreductase</keyword>
<comment type="caution">
    <text evidence="5">The sequence shown here is derived from an EMBL/GenBank/DDBJ whole genome shotgun (WGS) entry which is preliminary data.</text>
</comment>
<evidence type="ECO:0000256" key="2">
    <source>
        <dbReference type="ARBA" id="ARBA00023002"/>
    </source>
</evidence>
<dbReference type="PROSITE" id="PS51387">
    <property type="entry name" value="FAD_PCMH"/>
    <property type="match status" value="1"/>
</dbReference>
<feature type="domain" description="FAD-binding PCMH-type" evidence="4">
    <location>
        <begin position="45"/>
        <end position="218"/>
    </location>
</feature>
<dbReference type="Gene3D" id="3.30.465.10">
    <property type="match status" value="1"/>
</dbReference>
<name>A0ABV6NFB9_9BACI</name>
<reference evidence="5 6" key="1">
    <citation type="submission" date="2024-09" db="EMBL/GenBank/DDBJ databases">
        <authorList>
            <person name="Sun Q."/>
            <person name="Mori K."/>
        </authorList>
    </citation>
    <scope>NUCLEOTIDE SEQUENCE [LARGE SCALE GENOMIC DNA]</scope>
    <source>
        <strain evidence="5 6">NCAIM B.02301</strain>
    </source>
</reference>
<evidence type="ECO:0000313" key="6">
    <source>
        <dbReference type="Proteomes" id="UP001589833"/>
    </source>
</evidence>
<dbReference type="PANTHER" id="PTHR11748:SF119">
    <property type="entry name" value="D-2-HYDROXYGLUTARATE DEHYDROGENASE"/>
    <property type="match status" value="1"/>
</dbReference>
<dbReference type="EMBL" id="JBHLTR010000013">
    <property type="protein sequence ID" value="MFC0559374.1"/>
    <property type="molecule type" value="Genomic_DNA"/>
</dbReference>
<dbReference type="PANTHER" id="PTHR11748">
    <property type="entry name" value="D-LACTATE DEHYDROGENASE"/>
    <property type="match status" value="1"/>
</dbReference>
<dbReference type="InterPro" id="IPR016166">
    <property type="entry name" value="FAD-bd_PCMH"/>
</dbReference>
<dbReference type="SUPFAM" id="SSF56176">
    <property type="entry name" value="FAD-binding/transporter-associated domain-like"/>
    <property type="match status" value="1"/>
</dbReference>
<accession>A0ABV6NFB9</accession>
<organism evidence="5 6">
    <name type="scientific">Halalkalibacter alkalisediminis</name>
    <dbReference type="NCBI Taxonomy" id="935616"/>
    <lineage>
        <taxon>Bacteria</taxon>
        <taxon>Bacillati</taxon>
        <taxon>Bacillota</taxon>
        <taxon>Bacilli</taxon>
        <taxon>Bacillales</taxon>
        <taxon>Bacillaceae</taxon>
        <taxon>Halalkalibacter</taxon>
    </lineage>
</organism>
<evidence type="ECO:0000256" key="1">
    <source>
        <dbReference type="ARBA" id="ARBA00022630"/>
    </source>
</evidence>
<dbReference type="RefSeq" id="WP_273841720.1">
    <property type="nucleotide sequence ID" value="NZ_JAQQWT010000004.1"/>
</dbReference>
<feature type="region of interest" description="Disordered" evidence="3">
    <location>
        <begin position="432"/>
        <end position="456"/>
    </location>
</feature>
<dbReference type="InterPro" id="IPR016169">
    <property type="entry name" value="FAD-bd_PCMH_sub2"/>
</dbReference>
<protein>
    <submittedName>
        <fullName evidence="5">FAD-binding oxidoreductase</fullName>
    </submittedName>
</protein>
<evidence type="ECO:0000313" key="5">
    <source>
        <dbReference type="EMBL" id="MFC0559374.1"/>
    </source>
</evidence>
<dbReference type="Proteomes" id="UP001589833">
    <property type="component" value="Unassembled WGS sequence"/>
</dbReference>
<dbReference type="InterPro" id="IPR036318">
    <property type="entry name" value="FAD-bd_PCMH-like_sf"/>
</dbReference>
<proteinExistence type="predicted"/>
<keyword evidence="1" id="KW-0285">Flavoprotein</keyword>
<dbReference type="InterPro" id="IPR006094">
    <property type="entry name" value="Oxid_FAD_bind_N"/>
</dbReference>
<sequence length="456" mass="51568">MNAPYWLEELDGLFDSEMIKRKETYVKKMSQDYYWYSPVLRAKLAHYSGDCVLAPKSEEELINIITFAAKRKIPIVTRGGGTGNYGQIIPLRGGIVLDTRELNKIVEIESGQGTFEAGVKLGTIEKVLKETDQELRFFPSTFMKSTIAGFIAGGTGGIGSIAYGTLWDEGNILALTVLTMEETPRKINVKTKEELAKYIHSYGISGIILEATIALAKKVNWVDFLIQFDELEQALLFSDVVAHDTTIQKRLVSVCEAPLSTAFHPIKTFTDKRKASVLLQIAPEHQNDVEKKAACYGGDCSAAFSRFIKQNKLRMSDFSWNHVTLWWLKLHPNDTYLQGRFDPKHYVTQVNQLKERYQDEVLIHFEWIRAGGKVVPSSQPVIRFTTVERLQEIMVSFQEFGIKVSNPHTFLLEEGGKDEWMDQICLAKKENDPNHLLNPGKTHRTAHSPLAGETHV</sequence>
<evidence type="ECO:0000259" key="4">
    <source>
        <dbReference type="PROSITE" id="PS51387"/>
    </source>
</evidence>